<reference evidence="5 6" key="1">
    <citation type="submission" date="2018-09" db="EMBL/GenBank/DDBJ databases">
        <title>Genome sequencing of Nocardioides immobilis CCTCC AB 2017083 for comparison to Nocardioides silvaticus.</title>
        <authorList>
            <person name="Li C."/>
            <person name="Wang G."/>
        </authorList>
    </citation>
    <scope>NUCLEOTIDE SEQUENCE [LARGE SCALE GENOMIC DNA]</scope>
    <source>
        <strain evidence="5 6">CCTCC AB 2017083</strain>
    </source>
</reference>
<dbReference type="Gene3D" id="1.10.10.10">
    <property type="entry name" value="Winged helix-like DNA-binding domain superfamily/Winged helix DNA-binding domain"/>
    <property type="match status" value="1"/>
</dbReference>
<feature type="domain" description="HTH luxR-type" evidence="4">
    <location>
        <begin position="281"/>
        <end position="347"/>
    </location>
</feature>
<keyword evidence="3" id="KW-0804">Transcription</keyword>
<comment type="caution">
    <text evidence="5">The sequence shown here is derived from an EMBL/GenBank/DDBJ whole genome shotgun (WGS) entry which is preliminary data.</text>
</comment>
<dbReference type="AlphaFoldDB" id="A0A417XZZ7"/>
<dbReference type="PROSITE" id="PS00622">
    <property type="entry name" value="HTH_LUXR_1"/>
    <property type="match status" value="1"/>
</dbReference>
<evidence type="ECO:0000256" key="1">
    <source>
        <dbReference type="ARBA" id="ARBA00023015"/>
    </source>
</evidence>
<dbReference type="Proteomes" id="UP000283644">
    <property type="component" value="Unassembled WGS sequence"/>
</dbReference>
<dbReference type="InterPro" id="IPR000792">
    <property type="entry name" value="Tscrpt_reg_LuxR_C"/>
</dbReference>
<dbReference type="CDD" id="cd06170">
    <property type="entry name" value="LuxR_C_like"/>
    <property type="match status" value="1"/>
</dbReference>
<sequence length="373" mass="40510">MARLSMDDASARIRQLARAGLHTRAFFEAAGETVCRAVPVGGAPPFWNTIDPSSQLITSVHFDGECFFDLAGQLEWEYLADDVNKTADVLACDLGVQTLHQVTGGVPERSPVFREYLRPHGIEQEVAVALRARTGEAWGSLRLNRCAGQAMFSAVELDFLCSVGLHLAEGVRRGLMLGEALEPDWPDAPGLVVMGEGLSVESVSPEAEHWLKELTEGHERSPAALLSVAARATGWDGPAQARVRTTTGRWLLLHGTSITTPVGPRAAVIIEPVARARIASVLMAAYGLTPREREITRLVLMGQSTAQIADDLVIAPVTVQQHLKSIFAKTGVHSRRDLVCTVFVDHYDPRVRDNEQRRVVARPSRGGPAPLSK</sequence>
<evidence type="ECO:0000256" key="2">
    <source>
        <dbReference type="ARBA" id="ARBA00023125"/>
    </source>
</evidence>
<evidence type="ECO:0000313" key="5">
    <source>
        <dbReference type="EMBL" id="RHW25943.1"/>
    </source>
</evidence>
<evidence type="ECO:0000313" key="6">
    <source>
        <dbReference type="Proteomes" id="UP000283644"/>
    </source>
</evidence>
<keyword evidence="6" id="KW-1185">Reference proteome</keyword>
<dbReference type="InterPro" id="IPR036388">
    <property type="entry name" value="WH-like_DNA-bd_sf"/>
</dbReference>
<evidence type="ECO:0000256" key="3">
    <source>
        <dbReference type="ARBA" id="ARBA00023163"/>
    </source>
</evidence>
<proteinExistence type="predicted"/>
<dbReference type="PANTHER" id="PTHR44688:SF16">
    <property type="entry name" value="DNA-BINDING TRANSCRIPTIONAL ACTIVATOR DEVR_DOSR"/>
    <property type="match status" value="1"/>
</dbReference>
<dbReference type="Pfam" id="PF00196">
    <property type="entry name" value="GerE"/>
    <property type="match status" value="1"/>
</dbReference>
<dbReference type="EMBL" id="QXGH01000020">
    <property type="protein sequence ID" value="RHW25943.1"/>
    <property type="molecule type" value="Genomic_DNA"/>
</dbReference>
<evidence type="ECO:0000259" key="4">
    <source>
        <dbReference type="PROSITE" id="PS50043"/>
    </source>
</evidence>
<name>A0A417XZZ7_9ACTN</name>
<dbReference type="GO" id="GO:0003677">
    <property type="term" value="F:DNA binding"/>
    <property type="evidence" value="ECO:0007669"/>
    <property type="project" value="UniProtKB-KW"/>
</dbReference>
<dbReference type="SMART" id="SM00421">
    <property type="entry name" value="HTH_LUXR"/>
    <property type="match status" value="1"/>
</dbReference>
<dbReference type="PRINTS" id="PR00038">
    <property type="entry name" value="HTHLUXR"/>
</dbReference>
<dbReference type="PANTHER" id="PTHR44688">
    <property type="entry name" value="DNA-BINDING TRANSCRIPTIONAL ACTIVATOR DEVR_DOSR"/>
    <property type="match status" value="1"/>
</dbReference>
<organism evidence="5 6">
    <name type="scientific">Nocardioides immobilis</name>
    <dbReference type="NCBI Taxonomy" id="2049295"/>
    <lineage>
        <taxon>Bacteria</taxon>
        <taxon>Bacillati</taxon>
        <taxon>Actinomycetota</taxon>
        <taxon>Actinomycetes</taxon>
        <taxon>Propionibacteriales</taxon>
        <taxon>Nocardioidaceae</taxon>
        <taxon>Nocardioides</taxon>
    </lineage>
</organism>
<dbReference type="InterPro" id="IPR016032">
    <property type="entry name" value="Sig_transdc_resp-reg_C-effctor"/>
</dbReference>
<protein>
    <submittedName>
        <fullName evidence="5">LuxR family transcriptional regulator</fullName>
    </submittedName>
</protein>
<dbReference type="OrthoDB" id="9815744at2"/>
<gene>
    <name evidence="5" type="ORF">D0Z08_16550</name>
</gene>
<dbReference type="PROSITE" id="PS50043">
    <property type="entry name" value="HTH_LUXR_2"/>
    <property type="match status" value="1"/>
</dbReference>
<keyword evidence="1" id="KW-0805">Transcription regulation</keyword>
<keyword evidence="2" id="KW-0238">DNA-binding</keyword>
<dbReference type="SUPFAM" id="SSF46894">
    <property type="entry name" value="C-terminal effector domain of the bipartite response regulators"/>
    <property type="match status" value="1"/>
</dbReference>
<accession>A0A417XZZ7</accession>
<dbReference type="GO" id="GO:0006355">
    <property type="term" value="P:regulation of DNA-templated transcription"/>
    <property type="evidence" value="ECO:0007669"/>
    <property type="project" value="InterPro"/>
</dbReference>